<dbReference type="AlphaFoldDB" id="A0ABD2I328"/>
<dbReference type="EMBL" id="JBICCN010000366">
    <property type="protein sequence ID" value="KAL3073516.1"/>
    <property type="molecule type" value="Genomic_DNA"/>
</dbReference>
<keyword evidence="2" id="KW-1185">Reference proteome</keyword>
<sequence length="116" mass="13317">MKRTLRWAIGQCKQKGMDCSAKNYRQMLGQALVKIQFPIINKDFLADIALSGVLSSDELVSLLLIIFYQEFSLQRWSLPYPSFIPSSFPTIDGQEVLGFSEFMAFEMLTELKRRIA</sequence>
<reference evidence="1 2" key="1">
    <citation type="submission" date="2024-10" db="EMBL/GenBank/DDBJ databases">
        <authorList>
            <person name="Kim D."/>
        </authorList>
    </citation>
    <scope>NUCLEOTIDE SEQUENCE [LARGE SCALE GENOMIC DNA]</scope>
    <source>
        <strain evidence="1">Taebaek</strain>
    </source>
</reference>
<dbReference type="Proteomes" id="UP001620645">
    <property type="component" value="Unassembled WGS sequence"/>
</dbReference>
<proteinExistence type="predicted"/>
<evidence type="ECO:0000313" key="2">
    <source>
        <dbReference type="Proteomes" id="UP001620645"/>
    </source>
</evidence>
<name>A0ABD2I328_HETSC</name>
<evidence type="ECO:0000313" key="1">
    <source>
        <dbReference type="EMBL" id="KAL3073516.1"/>
    </source>
</evidence>
<gene>
    <name evidence="1" type="ORF">niasHS_017083</name>
</gene>
<organism evidence="1 2">
    <name type="scientific">Heterodera schachtii</name>
    <name type="common">Sugarbeet cyst nematode worm</name>
    <name type="synonym">Tylenchus schachtii</name>
    <dbReference type="NCBI Taxonomy" id="97005"/>
    <lineage>
        <taxon>Eukaryota</taxon>
        <taxon>Metazoa</taxon>
        <taxon>Ecdysozoa</taxon>
        <taxon>Nematoda</taxon>
        <taxon>Chromadorea</taxon>
        <taxon>Rhabditida</taxon>
        <taxon>Tylenchina</taxon>
        <taxon>Tylenchomorpha</taxon>
        <taxon>Tylenchoidea</taxon>
        <taxon>Heteroderidae</taxon>
        <taxon>Heteroderinae</taxon>
        <taxon>Heterodera</taxon>
    </lineage>
</organism>
<protein>
    <submittedName>
        <fullName evidence="1">Uncharacterized protein</fullName>
    </submittedName>
</protein>
<accession>A0ABD2I328</accession>
<comment type="caution">
    <text evidence="1">The sequence shown here is derived from an EMBL/GenBank/DDBJ whole genome shotgun (WGS) entry which is preliminary data.</text>
</comment>